<feature type="transmembrane region" description="Helical" evidence="17">
    <location>
        <begin position="494"/>
        <end position="513"/>
    </location>
</feature>
<dbReference type="SUPFAM" id="SSF51905">
    <property type="entry name" value="FAD/NAD(P)-binding domain"/>
    <property type="match status" value="2"/>
</dbReference>
<evidence type="ECO:0000256" key="7">
    <source>
        <dbReference type="ARBA" id="ARBA00022989"/>
    </source>
</evidence>
<dbReference type="Pfam" id="PF00743">
    <property type="entry name" value="FMO-like"/>
    <property type="match status" value="1"/>
</dbReference>
<evidence type="ECO:0000256" key="15">
    <source>
        <dbReference type="PIRNR" id="PIRNR000332"/>
    </source>
</evidence>
<dbReference type="PRINTS" id="PR00370">
    <property type="entry name" value="FMOXYGENASE"/>
</dbReference>
<comment type="subcellular location">
    <subcellularLocation>
        <location evidence="1">Endoplasmic reticulum membrane</location>
        <topology evidence="1">Single-pass membrane protein</topology>
    </subcellularLocation>
</comment>
<dbReference type="PIRSF" id="PIRSF000332">
    <property type="entry name" value="FMO"/>
    <property type="match status" value="1"/>
</dbReference>
<evidence type="ECO:0000256" key="13">
    <source>
        <dbReference type="ARBA" id="ARBA00048088"/>
    </source>
</evidence>
<evidence type="ECO:0000256" key="10">
    <source>
        <dbReference type="ARBA" id="ARBA00045957"/>
    </source>
</evidence>
<dbReference type="Gene3D" id="3.50.50.60">
    <property type="entry name" value="FAD/NAD(P)-binding domain"/>
    <property type="match status" value="1"/>
</dbReference>
<evidence type="ECO:0000256" key="17">
    <source>
        <dbReference type="SAM" id="Phobius"/>
    </source>
</evidence>
<evidence type="ECO:0000256" key="6">
    <source>
        <dbReference type="ARBA" id="ARBA00022857"/>
    </source>
</evidence>
<comment type="catalytic activity">
    <reaction evidence="13">
        <text>trimethylamine + NADPH + O2 = trimethylamine N-oxide + NADP(+) + H2O</text>
        <dbReference type="Rhea" id="RHEA:31979"/>
        <dbReference type="ChEBI" id="CHEBI:15377"/>
        <dbReference type="ChEBI" id="CHEBI:15379"/>
        <dbReference type="ChEBI" id="CHEBI:15724"/>
        <dbReference type="ChEBI" id="CHEBI:57783"/>
        <dbReference type="ChEBI" id="CHEBI:58349"/>
        <dbReference type="ChEBI" id="CHEBI:58389"/>
        <dbReference type="EC" id="1.14.13.148"/>
    </reaction>
    <physiologicalReaction direction="left-to-right" evidence="13">
        <dbReference type="Rhea" id="RHEA:31980"/>
    </physiologicalReaction>
</comment>
<keyword evidence="6 15" id="KW-0521">NADP</keyword>
<sequence length="519" mass="60365">MEPVCFEKDTDIGGLWNYHDKAKDGDPSLYNSCQINTSKEMTCYSDFPIPKEFPNFMAHRHFKRYLQLYAEHFKLKKYIKFQYNVEKIEQAADFDDTGSWIITVTNIKTGKIEREKVDFVMVCNGHLHEPNIPKFPGLDKFKGKVLHTHDYKTFHGYEGKRILIVGIGNSASDVACELSRHAEHVYMSTRRGTYVIQRAADYGKPFDHDAINRFSQSLPWSLMRPIHYNRINQRYKHSNYGLSPNYPFDAGTVTISDDLPNRIILGTINIKTNVTTFTERGAKFDDGTELDNIDVVIIGTGFNYSFPFLEQSIVKVEDHFPYLYELVFPAELNPPTLAVIGLVQPFGALPPILEMQARWASRVFSRNCKLPSPSKRMEIVEKRRQFIKKKYVDSPRYTLQIYFIQYLDKLAEKIGCKPNFWKYFFTDPKFWYKLYCGPATPPQWRIEGPGKWEGARDAIERVEEKTWYPLKTRDAGAHEADGLYDGWIKLFKKIGILIIIFLFLRYVISNGYATFPLKL</sequence>
<name>A0ABQ9ESG9_TEGGR</name>
<keyword evidence="7 17" id="KW-1133">Transmembrane helix</keyword>
<dbReference type="InterPro" id="IPR000960">
    <property type="entry name" value="Flavin_mOase"/>
</dbReference>
<proteinExistence type="inferred from homology"/>
<evidence type="ECO:0000256" key="1">
    <source>
        <dbReference type="ARBA" id="ARBA00004389"/>
    </source>
</evidence>
<evidence type="ECO:0000256" key="8">
    <source>
        <dbReference type="ARBA" id="ARBA00023002"/>
    </source>
</evidence>
<evidence type="ECO:0000256" key="12">
    <source>
        <dbReference type="ARBA" id="ARBA00048041"/>
    </source>
</evidence>
<evidence type="ECO:0000256" key="9">
    <source>
        <dbReference type="ARBA" id="ARBA00023136"/>
    </source>
</evidence>
<dbReference type="InterPro" id="IPR036188">
    <property type="entry name" value="FAD/NAD-bd_sf"/>
</dbReference>
<protein>
    <recommendedName>
        <fullName evidence="16">Flavin-containing monooxygenase</fullName>
        <ecNumber evidence="16">1.-.-.-</ecNumber>
    </recommendedName>
</protein>
<dbReference type="PRINTS" id="PR01121">
    <property type="entry name" value="FMOXYGENASE1"/>
</dbReference>
<comment type="cofactor">
    <cofactor evidence="15 16">
        <name>FAD</name>
        <dbReference type="ChEBI" id="CHEBI:57692"/>
    </cofactor>
</comment>
<dbReference type="EC" id="1.-.-.-" evidence="16"/>
<keyword evidence="19" id="KW-1185">Reference proteome</keyword>
<keyword evidence="5 15" id="KW-0274">FAD</keyword>
<comment type="similarity">
    <text evidence="2 15 16">Belongs to the FMO family.</text>
</comment>
<dbReference type="PANTHER" id="PTHR23023">
    <property type="entry name" value="DIMETHYLANILINE MONOOXYGENASE"/>
    <property type="match status" value="1"/>
</dbReference>
<evidence type="ECO:0000256" key="3">
    <source>
        <dbReference type="ARBA" id="ARBA00022630"/>
    </source>
</evidence>
<keyword evidence="4 17" id="KW-0812">Transmembrane</keyword>
<organism evidence="18 19">
    <name type="scientific">Tegillarca granosa</name>
    <name type="common">Malaysian cockle</name>
    <name type="synonym">Anadara granosa</name>
    <dbReference type="NCBI Taxonomy" id="220873"/>
    <lineage>
        <taxon>Eukaryota</taxon>
        <taxon>Metazoa</taxon>
        <taxon>Spiralia</taxon>
        <taxon>Lophotrochozoa</taxon>
        <taxon>Mollusca</taxon>
        <taxon>Bivalvia</taxon>
        <taxon>Autobranchia</taxon>
        <taxon>Pteriomorphia</taxon>
        <taxon>Arcoida</taxon>
        <taxon>Arcoidea</taxon>
        <taxon>Arcidae</taxon>
        <taxon>Tegillarca</taxon>
    </lineage>
</organism>
<evidence type="ECO:0000256" key="4">
    <source>
        <dbReference type="ARBA" id="ARBA00022692"/>
    </source>
</evidence>
<evidence type="ECO:0000256" key="5">
    <source>
        <dbReference type="ARBA" id="ARBA00022827"/>
    </source>
</evidence>
<dbReference type="InterPro" id="IPR002253">
    <property type="entry name" value="Flavin_mOase_1"/>
</dbReference>
<reference evidence="18 19" key="1">
    <citation type="submission" date="2022-12" db="EMBL/GenBank/DDBJ databases">
        <title>Chromosome-level genome of Tegillarca granosa.</title>
        <authorList>
            <person name="Kim J."/>
        </authorList>
    </citation>
    <scope>NUCLEOTIDE SEQUENCE [LARGE SCALE GENOMIC DNA]</scope>
    <source>
        <strain evidence="18">Teg-2019</strain>
        <tissue evidence="18">Adductor muscle</tissue>
    </source>
</reference>
<dbReference type="Proteomes" id="UP001217089">
    <property type="component" value="Unassembled WGS sequence"/>
</dbReference>
<accession>A0ABQ9ESG9</accession>
<evidence type="ECO:0000256" key="11">
    <source>
        <dbReference type="ARBA" id="ARBA00047338"/>
    </source>
</evidence>
<comment type="catalytic activity">
    <reaction evidence="12">
        <text>hypotaurine + NADPH + O2 + H(+) = taurine + NADP(+) + H2O</text>
        <dbReference type="Rhea" id="RHEA:69819"/>
        <dbReference type="ChEBI" id="CHEBI:15377"/>
        <dbReference type="ChEBI" id="CHEBI:15378"/>
        <dbReference type="ChEBI" id="CHEBI:15379"/>
        <dbReference type="ChEBI" id="CHEBI:57783"/>
        <dbReference type="ChEBI" id="CHEBI:57853"/>
        <dbReference type="ChEBI" id="CHEBI:58349"/>
        <dbReference type="ChEBI" id="CHEBI:507393"/>
        <dbReference type="EC" id="1.14.13.8"/>
    </reaction>
    <physiologicalReaction direction="left-to-right" evidence="12">
        <dbReference type="Rhea" id="RHEA:69820"/>
    </physiologicalReaction>
</comment>
<dbReference type="EMBL" id="JARBDR010000657">
    <property type="protein sequence ID" value="KAJ8308120.1"/>
    <property type="molecule type" value="Genomic_DNA"/>
</dbReference>
<comment type="catalytic activity">
    <reaction evidence="14">
        <text>N,N-dimethylaniline + NADPH + O2 + H(+) = N,N-dimethylaniline N-oxide + NADP(+) + H2O</text>
        <dbReference type="Rhea" id="RHEA:24468"/>
        <dbReference type="ChEBI" id="CHEBI:15377"/>
        <dbReference type="ChEBI" id="CHEBI:15378"/>
        <dbReference type="ChEBI" id="CHEBI:15379"/>
        <dbReference type="ChEBI" id="CHEBI:16269"/>
        <dbReference type="ChEBI" id="CHEBI:17735"/>
        <dbReference type="ChEBI" id="CHEBI:57783"/>
        <dbReference type="ChEBI" id="CHEBI:58349"/>
        <dbReference type="EC" id="1.14.13.8"/>
    </reaction>
    <physiologicalReaction direction="left-to-right" evidence="14">
        <dbReference type="Rhea" id="RHEA:24469"/>
    </physiologicalReaction>
</comment>
<keyword evidence="15" id="KW-0256">Endoplasmic reticulum</keyword>
<keyword evidence="3 15" id="KW-0285">Flavoprotein</keyword>
<comment type="catalytic activity">
    <reaction evidence="11">
        <text>hypotaurine + NADH + O2 + H(+) = taurine + NAD(+) + H2O</text>
        <dbReference type="Rhea" id="RHEA:74111"/>
        <dbReference type="ChEBI" id="CHEBI:15377"/>
        <dbReference type="ChEBI" id="CHEBI:15378"/>
        <dbReference type="ChEBI" id="CHEBI:15379"/>
        <dbReference type="ChEBI" id="CHEBI:57540"/>
        <dbReference type="ChEBI" id="CHEBI:57853"/>
        <dbReference type="ChEBI" id="CHEBI:57945"/>
        <dbReference type="ChEBI" id="CHEBI:507393"/>
        <dbReference type="EC" id="1.14.13.8"/>
    </reaction>
    <physiologicalReaction direction="left-to-right" evidence="11">
        <dbReference type="Rhea" id="RHEA:74112"/>
    </physiologicalReaction>
</comment>
<dbReference type="InterPro" id="IPR020946">
    <property type="entry name" value="Flavin_mOase-like"/>
</dbReference>
<comment type="function">
    <text evidence="10">Broad spectrum monooxygenase that catalyzes the oxygenation of a wide variety of nitrogen- and sulfur-containing compounds including xenobiotics. Catalyzes the S-oxygenation of hypotaurine to produce taurine, an organic osmolyte involved in cell volume regulation as well as a variety of cytoprotective and developmental processes. In vitro, catalyzes the N-oxygenation of trimethylamine (TMA) to produce trimethylamine N-oxide (TMAO) and could therefore participate to the detoxification of this compound that is generated by the action of gut microbiota from dietary precursors such as choline, choline containing compounds, betaine or L-carnitine.</text>
</comment>
<comment type="caution">
    <text evidence="18">The sequence shown here is derived from an EMBL/GenBank/DDBJ whole genome shotgun (WGS) entry which is preliminary data.</text>
</comment>
<evidence type="ECO:0000313" key="19">
    <source>
        <dbReference type="Proteomes" id="UP001217089"/>
    </source>
</evidence>
<dbReference type="InterPro" id="IPR050346">
    <property type="entry name" value="FMO-like"/>
</dbReference>
<evidence type="ECO:0000313" key="18">
    <source>
        <dbReference type="EMBL" id="KAJ8308120.1"/>
    </source>
</evidence>
<keyword evidence="9 15" id="KW-0472">Membrane</keyword>
<keyword evidence="8 15" id="KW-0560">Oxidoreductase</keyword>
<evidence type="ECO:0000256" key="14">
    <source>
        <dbReference type="ARBA" id="ARBA00049443"/>
    </source>
</evidence>
<evidence type="ECO:0000256" key="2">
    <source>
        <dbReference type="ARBA" id="ARBA00009183"/>
    </source>
</evidence>
<evidence type="ECO:0000256" key="16">
    <source>
        <dbReference type="RuleBase" id="RU361177"/>
    </source>
</evidence>
<keyword evidence="15 16" id="KW-0503">Monooxygenase</keyword>
<gene>
    <name evidence="18" type="ORF">KUTeg_012994</name>
</gene>